<keyword evidence="2" id="KW-1185">Reference proteome</keyword>
<protein>
    <submittedName>
        <fullName evidence="1">Uncharacterized protein</fullName>
    </submittedName>
</protein>
<dbReference type="AlphaFoldDB" id="A0ABD4SZN7"/>
<organism evidence="1 2">
    <name type="scientific">Lyngbya confervoides BDU141951</name>
    <dbReference type="NCBI Taxonomy" id="1574623"/>
    <lineage>
        <taxon>Bacteria</taxon>
        <taxon>Bacillati</taxon>
        <taxon>Cyanobacteriota</taxon>
        <taxon>Cyanophyceae</taxon>
        <taxon>Oscillatoriophycideae</taxon>
        <taxon>Oscillatoriales</taxon>
        <taxon>Microcoleaceae</taxon>
        <taxon>Lyngbya</taxon>
    </lineage>
</organism>
<proteinExistence type="predicted"/>
<name>A0ABD4SZN7_9CYAN</name>
<comment type="caution">
    <text evidence="1">The sequence shown here is derived from an EMBL/GenBank/DDBJ whole genome shotgun (WGS) entry which is preliminary data.</text>
</comment>
<evidence type="ECO:0000313" key="1">
    <source>
        <dbReference type="EMBL" id="MCM1981932.1"/>
    </source>
</evidence>
<dbReference type="RefSeq" id="WP_166280182.1">
    <property type="nucleotide sequence ID" value="NZ_JTHE03000024.1"/>
</dbReference>
<evidence type="ECO:0000313" key="2">
    <source>
        <dbReference type="Proteomes" id="UP000031561"/>
    </source>
</evidence>
<sequence length="101" mass="10950">MSNLTSVSVIGTKGVRVEEIPEQESEISFRIPFDFEVDEPSPLPAVLAGAQDLGMILKLGDAGEFGPDLLALGLESQTVAEVDQVLARLSRLMREYRFGGE</sequence>
<reference evidence="1 2" key="1">
    <citation type="journal article" date="2015" name="Genome Announc.">
        <title>Draft Genome Sequence of Filamentous Marine Cyanobacterium Lyngbya confervoides Strain BDU141951.</title>
        <authorList>
            <person name="Chandrababunaidu M.M."/>
            <person name="Sen D."/>
            <person name="Tripathy S."/>
        </authorList>
    </citation>
    <scope>NUCLEOTIDE SEQUENCE [LARGE SCALE GENOMIC DNA]</scope>
    <source>
        <strain evidence="1 2">BDU141951</strain>
    </source>
</reference>
<gene>
    <name evidence="1" type="ORF">QQ91_0003675</name>
</gene>
<dbReference type="Proteomes" id="UP000031561">
    <property type="component" value="Unassembled WGS sequence"/>
</dbReference>
<dbReference type="EMBL" id="JTHE03000024">
    <property type="protein sequence ID" value="MCM1981932.1"/>
    <property type="molecule type" value="Genomic_DNA"/>
</dbReference>
<accession>A0ABD4SZN7</accession>